<dbReference type="InterPro" id="IPR006439">
    <property type="entry name" value="HAD-SF_hydro_IA"/>
</dbReference>
<evidence type="ECO:0000256" key="2">
    <source>
        <dbReference type="ARBA" id="ARBA00006171"/>
    </source>
</evidence>
<evidence type="ECO:0000313" key="5">
    <source>
        <dbReference type="EMBL" id="MFB9136595.1"/>
    </source>
</evidence>
<dbReference type="Gene3D" id="1.10.150.240">
    <property type="entry name" value="Putative phosphatase, domain 2"/>
    <property type="match status" value="1"/>
</dbReference>
<keyword evidence="3" id="KW-0479">Metal-binding</keyword>
<evidence type="ECO:0000256" key="3">
    <source>
        <dbReference type="ARBA" id="ARBA00022723"/>
    </source>
</evidence>
<comment type="similarity">
    <text evidence="2">Belongs to the HAD-like hydrolase superfamily. CbbY/CbbZ/Gph/YieH family.</text>
</comment>
<dbReference type="PANTHER" id="PTHR46193:SF10">
    <property type="entry name" value="6-PHOSPHOGLUCONATE PHOSPHATASE"/>
    <property type="match status" value="1"/>
</dbReference>
<dbReference type="SFLD" id="SFLDG01129">
    <property type="entry name" value="C1.5:_HAD__Beta-PGM__Phosphata"/>
    <property type="match status" value="1"/>
</dbReference>
<dbReference type="InterPro" id="IPR023198">
    <property type="entry name" value="PGP-like_dom2"/>
</dbReference>
<evidence type="ECO:0000313" key="6">
    <source>
        <dbReference type="Proteomes" id="UP001589645"/>
    </source>
</evidence>
<keyword evidence="4" id="KW-0460">Magnesium</keyword>
<keyword evidence="5" id="KW-0378">Hydrolase</keyword>
<dbReference type="Pfam" id="PF00702">
    <property type="entry name" value="Hydrolase"/>
    <property type="match status" value="1"/>
</dbReference>
<dbReference type="GO" id="GO:0016787">
    <property type="term" value="F:hydrolase activity"/>
    <property type="evidence" value="ECO:0007669"/>
    <property type="project" value="UniProtKB-KW"/>
</dbReference>
<reference evidence="5 6" key="1">
    <citation type="submission" date="2024-09" db="EMBL/GenBank/DDBJ databases">
        <authorList>
            <person name="Sun Q."/>
            <person name="Mori K."/>
        </authorList>
    </citation>
    <scope>NUCLEOTIDE SEQUENCE [LARGE SCALE GENOMIC DNA]</scope>
    <source>
        <strain evidence="5 6">CECT 8064</strain>
    </source>
</reference>
<keyword evidence="6" id="KW-1185">Reference proteome</keyword>
<comment type="caution">
    <text evidence="5">The sequence shown here is derived from an EMBL/GenBank/DDBJ whole genome shotgun (WGS) entry which is preliminary data.</text>
</comment>
<dbReference type="InterPro" id="IPR023214">
    <property type="entry name" value="HAD_sf"/>
</dbReference>
<dbReference type="Proteomes" id="UP001589645">
    <property type="component" value="Unassembled WGS sequence"/>
</dbReference>
<dbReference type="RefSeq" id="WP_390194841.1">
    <property type="nucleotide sequence ID" value="NZ_JBHMEP010000006.1"/>
</dbReference>
<dbReference type="SUPFAM" id="SSF56784">
    <property type="entry name" value="HAD-like"/>
    <property type="match status" value="1"/>
</dbReference>
<dbReference type="Gene3D" id="3.40.50.1000">
    <property type="entry name" value="HAD superfamily/HAD-like"/>
    <property type="match status" value="1"/>
</dbReference>
<evidence type="ECO:0000256" key="4">
    <source>
        <dbReference type="ARBA" id="ARBA00022842"/>
    </source>
</evidence>
<accession>A0ABV5HQQ7</accession>
<protein>
    <submittedName>
        <fullName evidence="5">HAD-IA family hydrolase</fullName>
    </submittedName>
</protein>
<dbReference type="InterPro" id="IPR036412">
    <property type="entry name" value="HAD-like_sf"/>
</dbReference>
<dbReference type="NCBIfam" id="TIGR01509">
    <property type="entry name" value="HAD-SF-IA-v3"/>
    <property type="match status" value="1"/>
</dbReference>
<dbReference type="InterPro" id="IPR051600">
    <property type="entry name" value="Beta-PGM-like"/>
</dbReference>
<evidence type="ECO:0000256" key="1">
    <source>
        <dbReference type="ARBA" id="ARBA00001946"/>
    </source>
</evidence>
<dbReference type="SFLD" id="SFLDS00003">
    <property type="entry name" value="Haloacid_Dehalogenase"/>
    <property type="match status" value="1"/>
</dbReference>
<dbReference type="CDD" id="cd07526">
    <property type="entry name" value="HAD_BPGM_like"/>
    <property type="match status" value="1"/>
</dbReference>
<dbReference type="EMBL" id="JBHMEP010000006">
    <property type="protein sequence ID" value="MFB9136595.1"/>
    <property type="molecule type" value="Genomic_DNA"/>
</dbReference>
<proteinExistence type="inferred from homology"/>
<name>A0ABV5HQQ7_9VIBR</name>
<comment type="cofactor">
    <cofactor evidence="1">
        <name>Mg(2+)</name>
        <dbReference type="ChEBI" id="CHEBI:18420"/>
    </cofactor>
</comment>
<organism evidence="5 6">
    <name type="scientific">Vibrio olivae</name>
    <dbReference type="NCBI Taxonomy" id="1243002"/>
    <lineage>
        <taxon>Bacteria</taxon>
        <taxon>Pseudomonadati</taxon>
        <taxon>Pseudomonadota</taxon>
        <taxon>Gammaproteobacteria</taxon>
        <taxon>Vibrionales</taxon>
        <taxon>Vibrionaceae</taxon>
        <taxon>Vibrio</taxon>
    </lineage>
</organism>
<gene>
    <name evidence="5" type="ORF">ACFFUV_16620</name>
</gene>
<dbReference type="PANTHER" id="PTHR46193">
    <property type="entry name" value="6-PHOSPHOGLUCONATE PHOSPHATASE"/>
    <property type="match status" value="1"/>
</dbReference>
<sequence>MAKLVIFDCDGTLVDSELLCNQGLSEQLASIGVDISGDELVQRFRGVEFDVILQALITERGFSVPENFEADYRQTVTRLFDQHLQPIEGASAVLSQLKTTKCVASSAPRTKIEQSLTVTGLRSYFGNEIFSCYDIGVWKPQPDIFLHAAKAMSVQPEECCVIEDSDVGVAAALAAGMTCFHYRPHGHLKSVHGEIPFRHMNELLELVQNHTDSILGSR</sequence>